<keyword evidence="3" id="KW-1185">Reference proteome</keyword>
<organism evidence="2 3">
    <name type="scientific">Loxostege sticticalis</name>
    <name type="common">Beet webworm moth</name>
    <dbReference type="NCBI Taxonomy" id="481309"/>
    <lineage>
        <taxon>Eukaryota</taxon>
        <taxon>Metazoa</taxon>
        <taxon>Ecdysozoa</taxon>
        <taxon>Arthropoda</taxon>
        <taxon>Hexapoda</taxon>
        <taxon>Insecta</taxon>
        <taxon>Pterygota</taxon>
        <taxon>Neoptera</taxon>
        <taxon>Endopterygota</taxon>
        <taxon>Lepidoptera</taxon>
        <taxon>Glossata</taxon>
        <taxon>Ditrysia</taxon>
        <taxon>Pyraloidea</taxon>
        <taxon>Crambidae</taxon>
        <taxon>Pyraustinae</taxon>
        <taxon>Loxostege</taxon>
    </lineage>
</organism>
<gene>
    <name evidence="2" type="ORF">ABMA27_004087</name>
</gene>
<sequence>MPPGLPASALTHVCDAAMLRAGPLPPKRAVYWWSDEIAQLRPACIAARRESSRHRRRRKRDPNLDTPLYEAYNVGKKALQTAIAKAKTKARQELLETLNRDPWGRPYRAARGKLRPWAPPVMDSLEPSLLTGIVSALFPSRAEHIPPPMRPHSTASSEAPAPVSEGKLGAAMLSLRAKNPGKGVYLWTSPTPLTRCHGLASGRPLCDMAYLVYVDRDGTLLRQRATCGVPQGYVLGPLLWNIGYDWVLRGSHAAGVSVICYADDTLVTASGADFAEASRRATAGVATVVHRIRQLGLEVEQEKSEALCFHGPRRAPPEGSHLVVGGVRIEVAKTLKYLGLVLDDRWGFQAHFKRLVPKLKKAAGALGTLLPNVGGPSA</sequence>
<dbReference type="Pfam" id="PF00078">
    <property type="entry name" value="RVT_1"/>
    <property type="match status" value="1"/>
</dbReference>
<dbReference type="PROSITE" id="PS50878">
    <property type="entry name" value="RT_POL"/>
    <property type="match status" value="1"/>
</dbReference>
<evidence type="ECO:0000313" key="2">
    <source>
        <dbReference type="EMBL" id="KAL0871552.1"/>
    </source>
</evidence>
<evidence type="ECO:0000313" key="3">
    <source>
        <dbReference type="Proteomes" id="UP001549920"/>
    </source>
</evidence>
<reference evidence="2 3" key="1">
    <citation type="submission" date="2024-06" db="EMBL/GenBank/DDBJ databases">
        <title>A chromosome-level genome assembly of beet webworm, Loxostege sticticalis.</title>
        <authorList>
            <person name="Zhang Y."/>
        </authorList>
    </citation>
    <scope>NUCLEOTIDE SEQUENCE [LARGE SCALE GENOMIC DNA]</scope>
    <source>
        <strain evidence="2">AQ026</strain>
        <tissue evidence="2">Whole body</tissue>
    </source>
</reference>
<proteinExistence type="predicted"/>
<comment type="caution">
    <text evidence="2">The sequence shown here is derived from an EMBL/GenBank/DDBJ whole genome shotgun (WGS) entry which is preliminary data.</text>
</comment>
<dbReference type="Proteomes" id="UP001549920">
    <property type="component" value="Unassembled WGS sequence"/>
</dbReference>
<dbReference type="SUPFAM" id="SSF56672">
    <property type="entry name" value="DNA/RNA polymerases"/>
    <property type="match status" value="1"/>
</dbReference>
<dbReference type="InterPro" id="IPR043502">
    <property type="entry name" value="DNA/RNA_pol_sf"/>
</dbReference>
<accession>A0ABR3HMA6</accession>
<protein>
    <recommendedName>
        <fullName evidence="1">Reverse transcriptase domain-containing protein</fullName>
    </recommendedName>
</protein>
<dbReference type="InterPro" id="IPR000477">
    <property type="entry name" value="RT_dom"/>
</dbReference>
<feature type="domain" description="Reverse transcriptase" evidence="1">
    <location>
        <begin position="1"/>
        <end position="342"/>
    </location>
</feature>
<evidence type="ECO:0000259" key="1">
    <source>
        <dbReference type="PROSITE" id="PS50878"/>
    </source>
</evidence>
<name>A0ABR3HMA6_LOXSC</name>
<dbReference type="EMBL" id="JBEUOH010000016">
    <property type="protein sequence ID" value="KAL0871552.1"/>
    <property type="molecule type" value="Genomic_DNA"/>
</dbReference>